<dbReference type="EMBL" id="CP025612">
    <property type="protein sequence ID" value="AUN31964.1"/>
    <property type="molecule type" value="Genomic_DNA"/>
</dbReference>
<dbReference type="OrthoDB" id="7211084at2"/>
<dbReference type="RefSeq" id="WP_102113518.1">
    <property type="nucleotide sequence ID" value="NZ_BMGN01000012.1"/>
</dbReference>
<dbReference type="Pfam" id="PF07120">
    <property type="entry name" value="DUF1376"/>
    <property type="match status" value="1"/>
</dbReference>
<dbReference type="KEGG" id="ncb:C0V82_16170"/>
<dbReference type="InterPro" id="IPR010781">
    <property type="entry name" value="DUF1376"/>
</dbReference>
<accession>A0A2K9NFQ9</accession>
<gene>
    <name evidence="2" type="ORF">C0V82_16170</name>
</gene>
<evidence type="ECO:0000256" key="1">
    <source>
        <dbReference type="SAM" id="MobiDB-lite"/>
    </source>
</evidence>
<feature type="region of interest" description="Disordered" evidence="1">
    <location>
        <begin position="88"/>
        <end position="130"/>
    </location>
</feature>
<sequence>MARPWYKRNPKDALTGMMKLTLEEKGAYNVVIDLIYLHGGPVDDDEGYIARFCGCSVRKWRALRDQLLAAGRLYRTPDGRISDERAEAELAPNQAEGEAFAESAAKSHRKRAENAAKTPQEIPENGHDLADINDLKENRLLHRGRVSESRYQNITAAEDASGREEISGPDRGGGPSVALSAEEPSPADALIQAFDAAILTAWGPDTVRVVVPGDDRTASRWVDAGVTPEQVRRVAGRVFDRMRRAGRTPPKALGYLTDSLTEDMTSAATPLLVPKPAQMAGAVTGSDPEDAKWQARMSGWRRNKFWSDDLFGPAPGEPGCRVPAKYLNAEMVQ</sequence>
<evidence type="ECO:0000313" key="2">
    <source>
        <dbReference type="EMBL" id="AUN31964.1"/>
    </source>
</evidence>
<feature type="region of interest" description="Disordered" evidence="1">
    <location>
        <begin position="151"/>
        <end position="183"/>
    </location>
</feature>
<dbReference type="AlphaFoldDB" id="A0A2K9NFQ9"/>
<evidence type="ECO:0000313" key="3">
    <source>
        <dbReference type="Proteomes" id="UP000234752"/>
    </source>
</evidence>
<protein>
    <submittedName>
        <fullName evidence="2">Uncharacterized protein</fullName>
    </submittedName>
</protein>
<reference evidence="2 3" key="1">
    <citation type="submission" date="2017-12" db="EMBL/GenBank/DDBJ databases">
        <title>Genomes of bacteria within cyanobacterial aggregates.</title>
        <authorList>
            <person name="Cai H."/>
        </authorList>
    </citation>
    <scope>NUCLEOTIDE SEQUENCE [LARGE SCALE GENOMIC DNA]</scope>
    <source>
        <strain evidence="2 3">TH16</strain>
    </source>
</reference>
<dbReference type="Proteomes" id="UP000234752">
    <property type="component" value="Chromosome eg_2"/>
</dbReference>
<organism evidence="2 3">
    <name type="scientific">Niveispirillum cyanobacteriorum</name>
    <dbReference type="NCBI Taxonomy" id="1612173"/>
    <lineage>
        <taxon>Bacteria</taxon>
        <taxon>Pseudomonadati</taxon>
        <taxon>Pseudomonadota</taxon>
        <taxon>Alphaproteobacteria</taxon>
        <taxon>Rhodospirillales</taxon>
        <taxon>Azospirillaceae</taxon>
        <taxon>Niveispirillum</taxon>
    </lineage>
</organism>
<keyword evidence="3" id="KW-1185">Reference proteome</keyword>
<name>A0A2K9NFQ9_9PROT</name>
<proteinExistence type="predicted"/>